<protein>
    <submittedName>
        <fullName evidence="6">Unannotated protein</fullName>
    </submittedName>
</protein>
<dbReference type="InterPro" id="IPR003439">
    <property type="entry name" value="ABC_transporter-like_ATP-bd"/>
</dbReference>
<dbReference type="PROSITE" id="PS00211">
    <property type="entry name" value="ABC_TRANSPORTER_1"/>
    <property type="match status" value="1"/>
</dbReference>
<evidence type="ECO:0000256" key="4">
    <source>
        <dbReference type="ARBA" id="ARBA00022840"/>
    </source>
</evidence>
<dbReference type="Gene3D" id="3.40.50.300">
    <property type="entry name" value="P-loop containing nucleotide triphosphate hydrolases"/>
    <property type="match status" value="1"/>
</dbReference>
<evidence type="ECO:0000313" key="6">
    <source>
        <dbReference type="EMBL" id="CAB4861313.1"/>
    </source>
</evidence>
<dbReference type="SMART" id="SM00382">
    <property type="entry name" value="AAA"/>
    <property type="match status" value="1"/>
</dbReference>
<keyword evidence="3" id="KW-0547">Nucleotide-binding</keyword>
<dbReference type="GO" id="GO:0005524">
    <property type="term" value="F:ATP binding"/>
    <property type="evidence" value="ECO:0007669"/>
    <property type="project" value="UniProtKB-KW"/>
</dbReference>
<evidence type="ECO:0000256" key="3">
    <source>
        <dbReference type="ARBA" id="ARBA00022741"/>
    </source>
</evidence>
<organism evidence="6">
    <name type="scientific">freshwater metagenome</name>
    <dbReference type="NCBI Taxonomy" id="449393"/>
    <lineage>
        <taxon>unclassified sequences</taxon>
        <taxon>metagenomes</taxon>
        <taxon>ecological metagenomes</taxon>
    </lineage>
</organism>
<reference evidence="6" key="1">
    <citation type="submission" date="2020-05" db="EMBL/GenBank/DDBJ databases">
        <authorList>
            <person name="Chiriac C."/>
            <person name="Salcher M."/>
            <person name="Ghai R."/>
            <person name="Kavagutti S V."/>
        </authorList>
    </citation>
    <scope>NUCLEOTIDE SEQUENCE</scope>
</reference>
<dbReference type="SUPFAM" id="SSF52540">
    <property type="entry name" value="P-loop containing nucleoside triphosphate hydrolases"/>
    <property type="match status" value="1"/>
</dbReference>
<dbReference type="InterPro" id="IPR017871">
    <property type="entry name" value="ABC_transporter-like_CS"/>
</dbReference>
<dbReference type="PANTHER" id="PTHR43335:SF4">
    <property type="entry name" value="ABC TRANSPORTER, ATP-BINDING PROTEIN"/>
    <property type="match status" value="1"/>
</dbReference>
<sequence length="329" mass="34651">MDSWDELFHGQNLARYDVQMSPQGQLLTVTSLTKVFGKVQAVSDLSFKVQPGRVTGFLGPNGSGKTTTLRCLLGLVQPTSGSARVGEHDYRELSHPATVVGAALEASGFHPGRTARGHLQVITDAAALPAARADEVLALVGLTEAAGRKVGGFSLGMRQRLALAAALVGDPGVLILDEPANGLDPEGIAWLRSFLRARAQEGRTVLVSSHVLSEVQQTVDDVVIISKGKLIQTGTLDELTGTGISKVRVRTPKAEVLRLALTAVTEHDIESSIEIVSENEILVIGIEAAKIGHIALREHVELHELTPVGNDLEALFLDLTAGGNPGGAA</sequence>
<evidence type="ECO:0000256" key="2">
    <source>
        <dbReference type="ARBA" id="ARBA00022448"/>
    </source>
</evidence>
<keyword evidence="2" id="KW-0813">Transport</keyword>
<dbReference type="EMBL" id="CAFBLV010000016">
    <property type="protein sequence ID" value="CAB4861313.1"/>
    <property type="molecule type" value="Genomic_DNA"/>
</dbReference>
<dbReference type="PROSITE" id="PS50893">
    <property type="entry name" value="ABC_TRANSPORTER_2"/>
    <property type="match status" value="1"/>
</dbReference>
<dbReference type="GO" id="GO:0016887">
    <property type="term" value="F:ATP hydrolysis activity"/>
    <property type="evidence" value="ECO:0007669"/>
    <property type="project" value="InterPro"/>
</dbReference>
<feature type="domain" description="ABC transporter" evidence="5">
    <location>
        <begin position="27"/>
        <end position="252"/>
    </location>
</feature>
<dbReference type="AlphaFoldDB" id="A0A6J7D2G3"/>
<evidence type="ECO:0000259" key="5">
    <source>
        <dbReference type="PROSITE" id="PS50893"/>
    </source>
</evidence>
<proteinExistence type="inferred from homology"/>
<dbReference type="InterPro" id="IPR003593">
    <property type="entry name" value="AAA+_ATPase"/>
</dbReference>
<comment type="similarity">
    <text evidence="1">Belongs to the ABC transporter superfamily.</text>
</comment>
<evidence type="ECO:0000256" key="1">
    <source>
        <dbReference type="ARBA" id="ARBA00005417"/>
    </source>
</evidence>
<accession>A0A6J7D2G3</accession>
<dbReference type="Pfam" id="PF00005">
    <property type="entry name" value="ABC_tran"/>
    <property type="match status" value="1"/>
</dbReference>
<name>A0A6J7D2G3_9ZZZZ</name>
<gene>
    <name evidence="6" type="ORF">UFOPK3425_00171</name>
</gene>
<keyword evidence="4" id="KW-0067">ATP-binding</keyword>
<dbReference type="InterPro" id="IPR027417">
    <property type="entry name" value="P-loop_NTPase"/>
</dbReference>
<dbReference type="PANTHER" id="PTHR43335">
    <property type="entry name" value="ABC TRANSPORTER, ATP-BINDING PROTEIN"/>
    <property type="match status" value="1"/>
</dbReference>